<dbReference type="Pfam" id="PF10309">
    <property type="entry name" value="NCBP3"/>
    <property type="match status" value="1"/>
</dbReference>
<dbReference type="Gene3D" id="3.30.1370.50">
    <property type="entry name" value="R3H-like domain"/>
    <property type="match status" value="1"/>
</dbReference>
<protein>
    <submittedName>
        <fullName evidence="3">Coiled-coil domain-containing protein R3HCC1L-like protein</fullName>
    </submittedName>
</protein>
<dbReference type="PANTHER" id="PTHR21678">
    <property type="entry name" value="GROWTH INHIBITION AND DIFFERENTIATION RELATED PROTEIN 88"/>
    <property type="match status" value="1"/>
</dbReference>
<dbReference type="VEuPathDB" id="VectorBase:LDEU007054"/>
<dbReference type="InterPro" id="IPR039884">
    <property type="entry name" value="R3HC1/R3HCL"/>
</dbReference>
<evidence type="ECO:0000313" key="4">
    <source>
        <dbReference type="Proteomes" id="UP000288716"/>
    </source>
</evidence>
<dbReference type="InterPro" id="IPR036867">
    <property type="entry name" value="R3H_dom_sf"/>
</dbReference>
<reference evidence="3 4" key="1">
    <citation type="journal article" date="2018" name="Gigascience">
        <title>Genomes of trombidid mites reveal novel predicted allergens and laterally-transferred genes associated with secondary metabolism.</title>
        <authorList>
            <person name="Dong X."/>
            <person name="Chaisiri K."/>
            <person name="Xia D."/>
            <person name="Armstrong S.D."/>
            <person name="Fang Y."/>
            <person name="Donnelly M.J."/>
            <person name="Kadowaki T."/>
            <person name="McGarry J.W."/>
            <person name="Darby A.C."/>
            <person name="Makepeace B.L."/>
        </authorList>
    </citation>
    <scope>NUCLEOTIDE SEQUENCE [LARGE SCALE GENOMIC DNA]</scope>
    <source>
        <strain evidence="3">UoL-UT</strain>
    </source>
</reference>
<comment type="caution">
    <text evidence="3">The sequence shown here is derived from an EMBL/GenBank/DDBJ whole genome shotgun (WGS) entry which is preliminary data.</text>
</comment>
<dbReference type="Proteomes" id="UP000288716">
    <property type="component" value="Unassembled WGS sequence"/>
</dbReference>
<evidence type="ECO:0000256" key="1">
    <source>
        <dbReference type="SAM" id="MobiDB-lite"/>
    </source>
</evidence>
<evidence type="ECO:0000259" key="2">
    <source>
        <dbReference type="PROSITE" id="PS51061"/>
    </source>
</evidence>
<dbReference type="InterPro" id="IPR012677">
    <property type="entry name" value="Nucleotide-bd_a/b_plait_sf"/>
</dbReference>
<feature type="non-terminal residue" evidence="3">
    <location>
        <position position="1"/>
    </location>
</feature>
<feature type="non-terminal residue" evidence="3">
    <location>
        <position position="395"/>
    </location>
</feature>
<sequence>FAFRLKAIWFNCHIEHLNALSLLRTLDSSSLCGRFLNANELNFADNVLIDVEFFVTKQNVKSILLFPPLLKRYRFLLHQIVDQHFGCKLCTKSFGKEGRRQTFVYFKEMERKNELESKLEPKKTKKRSQISSKRSKRPDMKLYVPPAAKHESDDRLETFSELNLNEKTDSSHGISEETDKEESSFDAECDCSWDAIYDDNGECLKPELISECQQTLNLKENEVIAIEKTTIDYYNFQPFNPNIDEAEFPHVLEAYGFPAEFKTQDLFTSLSVYNSRNFDIKWVDDTHALVIFSSNIAAADALKMPYHNMKVRPLSQAIRESKVKAKKCSEFLVPFKQRPETSAALARRLVTGALGLRTNITPEQRAAERRKLVEAKERKKQAAKQTQDIWEGNVN</sequence>
<organism evidence="3 4">
    <name type="scientific">Leptotrombidium deliense</name>
    <dbReference type="NCBI Taxonomy" id="299467"/>
    <lineage>
        <taxon>Eukaryota</taxon>
        <taxon>Metazoa</taxon>
        <taxon>Ecdysozoa</taxon>
        <taxon>Arthropoda</taxon>
        <taxon>Chelicerata</taxon>
        <taxon>Arachnida</taxon>
        <taxon>Acari</taxon>
        <taxon>Acariformes</taxon>
        <taxon>Trombidiformes</taxon>
        <taxon>Prostigmata</taxon>
        <taxon>Anystina</taxon>
        <taxon>Parasitengona</taxon>
        <taxon>Trombiculoidea</taxon>
        <taxon>Trombiculidae</taxon>
        <taxon>Leptotrombidium</taxon>
    </lineage>
</organism>
<dbReference type="PROSITE" id="PS51061">
    <property type="entry name" value="R3H"/>
    <property type="match status" value="1"/>
</dbReference>
<dbReference type="PANTHER" id="PTHR21678:SF0">
    <property type="entry name" value="C3H1-TYPE DOMAIN-CONTAINING PROTEIN"/>
    <property type="match status" value="1"/>
</dbReference>
<name>A0A443SBQ1_9ACAR</name>
<feature type="domain" description="R3H" evidence="2">
    <location>
        <begin position="41"/>
        <end position="108"/>
    </location>
</feature>
<dbReference type="AlphaFoldDB" id="A0A443SBQ1"/>
<dbReference type="OrthoDB" id="5418203at2759"/>
<proteinExistence type="predicted"/>
<dbReference type="Gene3D" id="3.30.70.330">
    <property type="match status" value="1"/>
</dbReference>
<feature type="region of interest" description="Disordered" evidence="1">
    <location>
        <begin position="116"/>
        <end position="156"/>
    </location>
</feature>
<dbReference type="InterPro" id="IPR019416">
    <property type="entry name" value="NCBP3"/>
</dbReference>
<keyword evidence="4" id="KW-1185">Reference proteome</keyword>
<gene>
    <name evidence="3" type="ORF">B4U80_06128</name>
</gene>
<feature type="compositionally biased region" description="Basic residues" evidence="1">
    <location>
        <begin position="123"/>
        <end position="136"/>
    </location>
</feature>
<dbReference type="InterPro" id="IPR001374">
    <property type="entry name" value="R3H_dom"/>
</dbReference>
<dbReference type="EMBL" id="NCKV01004181">
    <property type="protein sequence ID" value="RWS24986.1"/>
    <property type="molecule type" value="Genomic_DNA"/>
</dbReference>
<evidence type="ECO:0000313" key="3">
    <source>
        <dbReference type="EMBL" id="RWS24986.1"/>
    </source>
</evidence>
<accession>A0A443SBQ1</accession>
<dbReference type="GO" id="GO:0000340">
    <property type="term" value="F:RNA 7-methylguanosine cap binding"/>
    <property type="evidence" value="ECO:0007669"/>
    <property type="project" value="InterPro"/>
</dbReference>
<feature type="region of interest" description="Disordered" evidence="1">
    <location>
        <begin position="374"/>
        <end position="395"/>
    </location>
</feature>
<dbReference type="GO" id="GO:0003729">
    <property type="term" value="F:mRNA binding"/>
    <property type="evidence" value="ECO:0007669"/>
    <property type="project" value="InterPro"/>
</dbReference>
<dbReference type="SUPFAM" id="SSF82708">
    <property type="entry name" value="R3H domain"/>
    <property type="match status" value="1"/>
</dbReference>